<gene>
    <name evidence="2" type="ORF">METZ01_LOCUS93596</name>
</gene>
<dbReference type="EMBL" id="UINC01009069">
    <property type="protein sequence ID" value="SVA40742.1"/>
    <property type="molecule type" value="Genomic_DNA"/>
</dbReference>
<reference evidence="2" key="1">
    <citation type="submission" date="2018-05" db="EMBL/GenBank/DDBJ databases">
        <authorList>
            <person name="Lanie J.A."/>
            <person name="Ng W.-L."/>
            <person name="Kazmierczak K.M."/>
            <person name="Andrzejewski T.M."/>
            <person name="Davidsen T.M."/>
            <person name="Wayne K.J."/>
            <person name="Tettelin H."/>
            <person name="Glass J.I."/>
            <person name="Rusch D."/>
            <person name="Podicherti R."/>
            <person name="Tsui H.-C.T."/>
            <person name="Winkler M.E."/>
        </authorList>
    </citation>
    <scope>NUCLEOTIDE SEQUENCE</scope>
</reference>
<dbReference type="Pfam" id="PF13466">
    <property type="entry name" value="STAS_2"/>
    <property type="match status" value="1"/>
</dbReference>
<dbReference type="AlphaFoldDB" id="A0A381VKC2"/>
<dbReference type="PANTHER" id="PTHR35849:SF2">
    <property type="entry name" value="BLR2341 PROTEIN"/>
    <property type="match status" value="1"/>
</dbReference>
<accession>A0A381VKC2</accession>
<dbReference type="InterPro" id="IPR052746">
    <property type="entry name" value="MlaB_ABC_Transporter"/>
</dbReference>
<evidence type="ECO:0000313" key="2">
    <source>
        <dbReference type="EMBL" id="SVA40742.1"/>
    </source>
</evidence>
<proteinExistence type="predicted"/>
<feature type="domain" description="STAS" evidence="1">
    <location>
        <begin position="1"/>
        <end position="88"/>
    </location>
</feature>
<name>A0A381VKC2_9ZZZZ</name>
<feature type="non-terminal residue" evidence="2">
    <location>
        <position position="1"/>
    </location>
</feature>
<dbReference type="InterPro" id="IPR036513">
    <property type="entry name" value="STAS_dom_sf"/>
</dbReference>
<dbReference type="CDD" id="cd07043">
    <property type="entry name" value="STAS_anti-anti-sigma_factors"/>
    <property type="match status" value="1"/>
</dbReference>
<evidence type="ECO:0000259" key="1">
    <source>
        <dbReference type="PROSITE" id="PS50801"/>
    </source>
</evidence>
<sequence>VKGNCLIQELEPLVKSLGELVESDRNSIQIDLSNVESIDTAGIQLLASCRNSALARGKSFSIALMSDPVREALQITGLQQIFENKEIA</sequence>
<dbReference type="SUPFAM" id="SSF52091">
    <property type="entry name" value="SpoIIaa-like"/>
    <property type="match status" value="1"/>
</dbReference>
<dbReference type="InterPro" id="IPR002645">
    <property type="entry name" value="STAS_dom"/>
</dbReference>
<dbReference type="PROSITE" id="PS50801">
    <property type="entry name" value="STAS"/>
    <property type="match status" value="1"/>
</dbReference>
<organism evidence="2">
    <name type="scientific">marine metagenome</name>
    <dbReference type="NCBI Taxonomy" id="408172"/>
    <lineage>
        <taxon>unclassified sequences</taxon>
        <taxon>metagenomes</taxon>
        <taxon>ecological metagenomes</taxon>
    </lineage>
</organism>
<dbReference type="Gene3D" id="3.30.750.24">
    <property type="entry name" value="STAS domain"/>
    <property type="match status" value="1"/>
</dbReference>
<protein>
    <recommendedName>
        <fullName evidence="1">STAS domain-containing protein</fullName>
    </recommendedName>
</protein>
<dbReference type="PANTHER" id="PTHR35849">
    <property type="entry name" value="BLR2341 PROTEIN"/>
    <property type="match status" value="1"/>
</dbReference>
<dbReference type="InterPro" id="IPR058548">
    <property type="entry name" value="MlaB-like_STAS"/>
</dbReference>